<evidence type="ECO:0000313" key="1">
    <source>
        <dbReference type="EMBL" id="BAN89922.1"/>
    </source>
</evidence>
<dbReference type="EMBL" id="AP012489">
    <property type="protein sequence ID" value="BAN89922.1"/>
    <property type="molecule type" value="Genomic_DNA"/>
</dbReference>
<accession>U3T8R9</accession>
<evidence type="ECO:0000313" key="2">
    <source>
        <dbReference type="Proteomes" id="UP000016887"/>
    </source>
</evidence>
<organism evidence="1 2">
    <name type="scientific">Aeropyrum camini SY1 = JCM 12091</name>
    <dbReference type="NCBI Taxonomy" id="1198449"/>
    <lineage>
        <taxon>Archaea</taxon>
        <taxon>Thermoproteota</taxon>
        <taxon>Thermoprotei</taxon>
        <taxon>Desulfurococcales</taxon>
        <taxon>Desulfurococcaceae</taxon>
        <taxon>Aeropyrum</taxon>
    </lineage>
</organism>
<dbReference type="KEGG" id="acj:ACAM_0453"/>
<protein>
    <submittedName>
        <fullName evidence="1">Uncharacterized protein</fullName>
    </submittedName>
</protein>
<reference evidence="1 2" key="1">
    <citation type="journal article" date="2013" name="Appl. Environ. Microbiol.">
        <title>Variation of the Virus-Related Elements within Syntenic Genomes of the Hyperthermophilic Archaeon Aeropyrum.</title>
        <authorList>
            <person name="Daifuku T."/>
            <person name="Yoshida T."/>
            <person name="Kitamura T."/>
            <person name="Kawaichi S."/>
            <person name="Inoue T."/>
            <person name="Nomura K."/>
            <person name="Yoshida Y."/>
            <person name="Kuno S."/>
            <person name="Sako Y."/>
        </authorList>
    </citation>
    <scope>NUCLEOTIDE SEQUENCE [LARGE SCALE GENOMIC DNA]</scope>
    <source>
        <strain evidence="1 2">SY1</strain>
    </source>
</reference>
<dbReference type="STRING" id="1198449.ACAM_0453"/>
<name>U3T8R9_9CREN</name>
<dbReference type="AlphaFoldDB" id="U3T8R9"/>
<sequence>MLADGILGYYPDTYNVNVSITEKIVKNGRKPVKKHVYWNVYDSVSASGEAKFAIKSDNVNVRISGSIRKALSSMVMPGDKKLLEHLKRAARFYGYFIKAYDDVDKFIHAWIMLEAWKCFYGYHHGLKANPNCVCGSKQRVSHKECICLSIKDLCQELFEGAISSDSCVDKNTKFYKIYNARNRIFHEADESEAKKVLGDLNQCINSILKEVKRNIGELINPS</sequence>
<gene>
    <name evidence="1" type="ORF">ACAM_0453</name>
</gene>
<proteinExistence type="predicted"/>
<dbReference type="Proteomes" id="UP000016887">
    <property type="component" value="Chromosome"/>
</dbReference>
<keyword evidence="2" id="KW-1185">Reference proteome</keyword>